<comment type="caution">
    <text evidence="13">The sequence shown here is derived from an EMBL/GenBank/DDBJ whole genome shotgun (WGS) entry which is preliminary data.</text>
</comment>
<dbReference type="EC" id="2.4.1.255" evidence="1"/>
<evidence type="ECO:0000313" key="14">
    <source>
        <dbReference type="Proteomes" id="UP001302812"/>
    </source>
</evidence>
<dbReference type="GO" id="GO:0097363">
    <property type="term" value="F:protein O-acetylglucosaminyltransferase activity"/>
    <property type="evidence" value="ECO:0007669"/>
    <property type="project" value="UniProtKB-EC"/>
</dbReference>
<keyword evidence="6" id="KW-0325">Glycoprotein</keyword>
<dbReference type="AlphaFoldDB" id="A0AAN6YW02"/>
<evidence type="ECO:0000313" key="13">
    <source>
        <dbReference type="EMBL" id="KAK4116120.1"/>
    </source>
</evidence>
<keyword evidence="2" id="KW-0328">Glycosyltransferase</keyword>
<feature type="domain" description="Glycosyltransferase 61 catalytic" evidence="12">
    <location>
        <begin position="353"/>
        <end position="446"/>
    </location>
</feature>
<dbReference type="PANTHER" id="PTHR20961">
    <property type="entry name" value="GLYCOSYLTRANSFERASE"/>
    <property type="match status" value="1"/>
</dbReference>
<evidence type="ECO:0000256" key="10">
    <source>
        <dbReference type="ARBA" id="ARBA00049432"/>
    </source>
</evidence>
<proteinExistence type="predicted"/>
<evidence type="ECO:0000256" key="3">
    <source>
        <dbReference type="ARBA" id="ARBA00022679"/>
    </source>
</evidence>
<evidence type="ECO:0000256" key="1">
    <source>
        <dbReference type="ARBA" id="ARBA00011970"/>
    </source>
</evidence>
<gene>
    <name evidence="13" type="ORF">N656DRAFT_774318</name>
</gene>
<reference evidence="13" key="2">
    <citation type="submission" date="2023-05" db="EMBL/GenBank/DDBJ databases">
        <authorList>
            <consortium name="Lawrence Berkeley National Laboratory"/>
            <person name="Steindorff A."/>
            <person name="Hensen N."/>
            <person name="Bonometti L."/>
            <person name="Westerberg I."/>
            <person name="Brannstrom I.O."/>
            <person name="Guillou S."/>
            <person name="Cros-Aarteil S."/>
            <person name="Calhoun S."/>
            <person name="Haridas S."/>
            <person name="Kuo A."/>
            <person name="Mondo S."/>
            <person name="Pangilinan J."/>
            <person name="Riley R."/>
            <person name="Labutti K."/>
            <person name="Andreopoulos B."/>
            <person name="Lipzen A."/>
            <person name="Chen C."/>
            <person name="Yanf M."/>
            <person name="Daum C."/>
            <person name="Ng V."/>
            <person name="Clum A."/>
            <person name="Ohm R."/>
            <person name="Martin F."/>
            <person name="Silar P."/>
            <person name="Natvig D."/>
            <person name="Lalanne C."/>
            <person name="Gautier V."/>
            <person name="Ament-Velasquez S.L."/>
            <person name="Kruys A."/>
            <person name="Hutchinson M.I."/>
            <person name="Powell A.J."/>
            <person name="Barry K."/>
            <person name="Miller A.N."/>
            <person name="Grigoriev I.V."/>
            <person name="Debuchy R."/>
            <person name="Gladieux P."/>
            <person name="Thoren M.H."/>
            <person name="Johannesson H."/>
        </authorList>
    </citation>
    <scope>NUCLEOTIDE SEQUENCE</scope>
    <source>
        <strain evidence="13">CBS 508.74</strain>
    </source>
</reference>
<evidence type="ECO:0000256" key="7">
    <source>
        <dbReference type="ARBA" id="ARBA00040944"/>
    </source>
</evidence>
<evidence type="ECO:0000256" key="8">
    <source>
        <dbReference type="ARBA" id="ARBA00042574"/>
    </source>
</evidence>
<organism evidence="13 14">
    <name type="scientific">Canariomyces notabilis</name>
    <dbReference type="NCBI Taxonomy" id="2074819"/>
    <lineage>
        <taxon>Eukaryota</taxon>
        <taxon>Fungi</taxon>
        <taxon>Dikarya</taxon>
        <taxon>Ascomycota</taxon>
        <taxon>Pezizomycotina</taxon>
        <taxon>Sordariomycetes</taxon>
        <taxon>Sordariomycetidae</taxon>
        <taxon>Sordariales</taxon>
        <taxon>Chaetomiaceae</taxon>
        <taxon>Canariomyces</taxon>
    </lineage>
</organism>
<sequence>MAFAGRSMFTNRRRIQSLGAAVLLVFVVQWLHPLSSDAESNDYPFKWQSPLHDRGKPALDLPSEYNEFLEHAIPQSEYCNERFTPRYLDDFRTHAIQYCAAGSAASLHCFQGQTRPNNVVDSICIGQGATLDVAGGKFALDCELRAPDANETSRGLMPFDGMKPEWYETGSRWIFDHFVKVERGSSGAATMQSTTRSAVRSSNMNPQFALLVKREGSSNIWHGLMEIWSMMMTFDLLRTSPNPSRKGAPFFADRSDLPNAQALVLDDLPDGNLFDLWTIFTGRPPVRWKDLVGDAEQARAFVQVPRNIIIPLPGAANPLWQNDWVDHDCGYAPMLKTFVHRVLRFYGISTDKDDESPRIAAADHVDANAIINITFIDRTGSRRLLEHEALLAAVAARHPRVRVKSVDFSTIPFAEQLQLVRETDLLLGVHGAGLTHTMFMRDGRGAVVEIRPATNDYRGFRNLAFMKDLRYLTAYAEQVPRSESSDGDGQSKRSPGMLVKRDSWHWDDVRIEPNNFMELMDAAIAALSHPRRGI</sequence>
<dbReference type="PANTHER" id="PTHR20961:SF148">
    <property type="entry name" value="EGF DOMAIN-SPECIFIC O-LINKED N-ACETYLGLUCOSAMINE TRANSFERASE"/>
    <property type="match status" value="1"/>
</dbReference>
<evidence type="ECO:0000256" key="9">
    <source>
        <dbReference type="ARBA" id="ARBA00048317"/>
    </source>
</evidence>
<reference evidence="13" key="1">
    <citation type="journal article" date="2023" name="Mol. Phylogenet. Evol.">
        <title>Genome-scale phylogeny and comparative genomics of the fungal order Sordariales.</title>
        <authorList>
            <person name="Hensen N."/>
            <person name="Bonometti L."/>
            <person name="Westerberg I."/>
            <person name="Brannstrom I.O."/>
            <person name="Guillou S."/>
            <person name="Cros-Aarteil S."/>
            <person name="Calhoun S."/>
            <person name="Haridas S."/>
            <person name="Kuo A."/>
            <person name="Mondo S."/>
            <person name="Pangilinan J."/>
            <person name="Riley R."/>
            <person name="LaButti K."/>
            <person name="Andreopoulos B."/>
            <person name="Lipzen A."/>
            <person name="Chen C."/>
            <person name="Yan M."/>
            <person name="Daum C."/>
            <person name="Ng V."/>
            <person name="Clum A."/>
            <person name="Steindorff A."/>
            <person name="Ohm R.A."/>
            <person name="Martin F."/>
            <person name="Silar P."/>
            <person name="Natvig D.O."/>
            <person name="Lalanne C."/>
            <person name="Gautier V."/>
            <person name="Ament-Velasquez S.L."/>
            <person name="Kruys A."/>
            <person name="Hutchinson M.I."/>
            <person name="Powell A.J."/>
            <person name="Barry K."/>
            <person name="Miller A.N."/>
            <person name="Grigoriev I.V."/>
            <person name="Debuchy R."/>
            <person name="Gladieux P."/>
            <person name="Hiltunen Thoren M."/>
            <person name="Johannesson H."/>
        </authorList>
    </citation>
    <scope>NUCLEOTIDE SEQUENCE</scope>
    <source>
        <strain evidence="13">CBS 508.74</strain>
    </source>
</reference>
<keyword evidence="3" id="KW-0808">Transferase</keyword>
<keyword evidence="4 11" id="KW-0732">Signal</keyword>
<evidence type="ECO:0000256" key="5">
    <source>
        <dbReference type="ARBA" id="ARBA00022824"/>
    </source>
</evidence>
<dbReference type="InterPro" id="IPR007657">
    <property type="entry name" value="Glycosyltransferase_61"/>
</dbReference>
<feature type="chain" id="PRO_5042974315" description="EGF domain-specific O-linked N-acetylglucosamine transferase" evidence="11">
    <location>
        <begin position="39"/>
        <end position="534"/>
    </location>
</feature>
<evidence type="ECO:0000256" key="4">
    <source>
        <dbReference type="ARBA" id="ARBA00022729"/>
    </source>
</evidence>
<dbReference type="Proteomes" id="UP001302812">
    <property type="component" value="Unassembled WGS sequence"/>
</dbReference>
<dbReference type="GO" id="GO:0005788">
    <property type="term" value="C:endoplasmic reticulum lumen"/>
    <property type="evidence" value="ECO:0007669"/>
    <property type="project" value="TreeGrafter"/>
</dbReference>
<comment type="catalytic activity">
    <reaction evidence="9">
        <text>L-seryl-[protein] + UDP-N-acetyl-alpha-D-glucosamine = 3-O-(N-acetyl-beta-D-glucosaminyl)-L-seryl-[protein] + UDP + H(+)</text>
        <dbReference type="Rhea" id="RHEA:48904"/>
        <dbReference type="Rhea" id="RHEA-COMP:9863"/>
        <dbReference type="Rhea" id="RHEA-COMP:12251"/>
        <dbReference type="ChEBI" id="CHEBI:15378"/>
        <dbReference type="ChEBI" id="CHEBI:29999"/>
        <dbReference type="ChEBI" id="CHEBI:57705"/>
        <dbReference type="ChEBI" id="CHEBI:58223"/>
        <dbReference type="ChEBI" id="CHEBI:90838"/>
        <dbReference type="EC" id="2.4.1.255"/>
    </reaction>
</comment>
<protein>
    <recommendedName>
        <fullName evidence="7">EGF domain-specific O-linked N-acetylglucosamine transferase</fullName>
        <ecNumber evidence="1">2.4.1.255</ecNumber>
    </recommendedName>
    <alternativeName>
        <fullName evidence="8">Extracellular O-linked N-acetylglucosamine transferase</fullName>
    </alternativeName>
</protein>
<keyword evidence="5" id="KW-0256">Endoplasmic reticulum</keyword>
<dbReference type="EMBL" id="MU853333">
    <property type="protein sequence ID" value="KAK4116120.1"/>
    <property type="molecule type" value="Genomic_DNA"/>
</dbReference>
<keyword evidence="14" id="KW-1185">Reference proteome</keyword>
<dbReference type="GeneID" id="89938366"/>
<dbReference type="InterPro" id="IPR049625">
    <property type="entry name" value="Glyco_transf_61_cat"/>
</dbReference>
<dbReference type="Pfam" id="PF04577">
    <property type="entry name" value="Glyco_transf_61"/>
    <property type="match status" value="1"/>
</dbReference>
<evidence type="ECO:0000256" key="2">
    <source>
        <dbReference type="ARBA" id="ARBA00022676"/>
    </source>
</evidence>
<evidence type="ECO:0000259" key="12">
    <source>
        <dbReference type="Pfam" id="PF04577"/>
    </source>
</evidence>
<dbReference type="RefSeq" id="XP_064673690.1">
    <property type="nucleotide sequence ID" value="XM_064814241.1"/>
</dbReference>
<name>A0AAN6YW02_9PEZI</name>
<evidence type="ECO:0000256" key="6">
    <source>
        <dbReference type="ARBA" id="ARBA00023180"/>
    </source>
</evidence>
<evidence type="ECO:0000256" key="11">
    <source>
        <dbReference type="SAM" id="SignalP"/>
    </source>
</evidence>
<accession>A0AAN6YW02</accession>
<comment type="catalytic activity">
    <reaction evidence="10">
        <text>L-threonyl-[protein] + UDP-N-acetyl-alpha-D-glucosamine = 3-O-(N-acetyl-beta-D-glucosaminyl)-L-threonyl-[protein] + UDP + H(+)</text>
        <dbReference type="Rhea" id="RHEA:48908"/>
        <dbReference type="Rhea" id="RHEA-COMP:11060"/>
        <dbReference type="Rhea" id="RHEA-COMP:12252"/>
        <dbReference type="ChEBI" id="CHEBI:15378"/>
        <dbReference type="ChEBI" id="CHEBI:30013"/>
        <dbReference type="ChEBI" id="CHEBI:57705"/>
        <dbReference type="ChEBI" id="CHEBI:58223"/>
        <dbReference type="ChEBI" id="CHEBI:90840"/>
        <dbReference type="EC" id="2.4.1.255"/>
    </reaction>
</comment>
<feature type="signal peptide" evidence="11">
    <location>
        <begin position="1"/>
        <end position="38"/>
    </location>
</feature>